<protein>
    <submittedName>
        <fullName evidence="3">Hydrogenase-1 operon protein HyaF</fullName>
    </submittedName>
</protein>
<name>A0A318TDM8_9BRAD</name>
<sequence length="289" mass="30927">MRVGYWSSPDGDDVEMTLLPVGHDGGGARHGRTGSGAVSALATSSGEELRQQCPLLASTLAQLAEALAIQSADGGNQIVSTDQLSAAERALLFDILGEGEVSGIVALPDRRVAQIQESVMTGLWRVRIEADAEQPQLDYLEIGDVPGIVAYAARDFTVTEFSVGEPPDGIMNVMPVLAEIRERVSSHRAGQASHVINFTLLPMNAADMAHLVDTLGNGPIQLFSRGYGSCRVLATGVRHVWSVQFLNSMETPILDTIEIGDVPAAVCAANEDFHDSAERLDEIIEAYFR</sequence>
<dbReference type="Gene3D" id="3.30.1370.140">
    <property type="entry name" value="HupH hydrogenase expression protein, C-terminal domain"/>
    <property type="match status" value="2"/>
</dbReference>
<dbReference type="Pfam" id="PF04809">
    <property type="entry name" value="HupH_C"/>
    <property type="match status" value="2"/>
</dbReference>
<proteinExistence type="inferred from homology"/>
<comment type="similarity">
    <text evidence="1">Belongs to the HupH/HyaF family.</text>
</comment>
<comment type="caution">
    <text evidence="3">The sequence shown here is derived from an EMBL/GenBank/DDBJ whole genome shotgun (WGS) entry which is preliminary data.</text>
</comment>
<reference evidence="3 4" key="1">
    <citation type="submission" date="2018-06" db="EMBL/GenBank/DDBJ databases">
        <title>Genomic Encyclopedia of Archaeal and Bacterial Type Strains, Phase II (KMG-II): from individual species to whole genera.</title>
        <authorList>
            <person name="Goeker M."/>
        </authorList>
    </citation>
    <scope>NUCLEOTIDE SEQUENCE [LARGE SCALE GENOMIC DNA]</scope>
    <source>
        <strain evidence="3 4">JCM 11668</strain>
    </source>
</reference>
<feature type="domain" description="HupH hydrogenase expression protein C-terminal" evidence="2">
    <location>
        <begin position="170"/>
        <end position="286"/>
    </location>
</feature>
<dbReference type="InterPro" id="IPR038527">
    <property type="entry name" value="HupH_C_sf"/>
</dbReference>
<evidence type="ECO:0000313" key="4">
    <source>
        <dbReference type="Proteomes" id="UP000248148"/>
    </source>
</evidence>
<dbReference type="RefSeq" id="WP_110780867.1">
    <property type="nucleotide sequence ID" value="NZ_QJTI01000010.1"/>
</dbReference>
<dbReference type="Proteomes" id="UP000248148">
    <property type="component" value="Unassembled WGS sequence"/>
</dbReference>
<gene>
    <name evidence="3" type="ORF">BJ122_11030</name>
</gene>
<dbReference type="AlphaFoldDB" id="A0A318TDM8"/>
<accession>A0A318TDM8</accession>
<dbReference type="OrthoDB" id="6560677at2"/>
<evidence type="ECO:0000259" key="2">
    <source>
        <dbReference type="Pfam" id="PF04809"/>
    </source>
</evidence>
<dbReference type="EMBL" id="QJTI01000010">
    <property type="protein sequence ID" value="PYF02693.1"/>
    <property type="molecule type" value="Genomic_DNA"/>
</dbReference>
<organism evidence="3 4">
    <name type="scientific">Rhodopseudomonas faecalis</name>
    <dbReference type="NCBI Taxonomy" id="99655"/>
    <lineage>
        <taxon>Bacteria</taxon>
        <taxon>Pseudomonadati</taxon>
        <taxon>Pseudomonadota</taxon>
        <taxon>Alphaproteobacteria</taxon>
        <taxon>Hyphomicrobiales</taxon>
        <taxon>Nitrobacteraceae</taxon>
        <taxon>Rhodopseudomonas</taxon>
    </lineage>
</organism>
<evidence type="ECO:0000313" key="3">
    <source>
        <dbReference type="EMBL" id="PYF02693.1"/>
    </source>
</evidence>
<dbReference type="InterPro" id="IPR006894">
    <property type="entry name" value="HupH_Hydgase_express_prot_C"/>
</dbReference>
<feature type="domain" description="HupH hydrogenase expression protein C-terminal" evidence="2">
    <location>
        <begin position="60"/>
        <end position="157"/>
    </location>
</feature>
<keyword evidence="4" id="KW-1185">Reference proteome</keyword>
<evidence type="ECO:0000256" key="1">
    <source>
        <dbReference type="ARBA" id="ARBA00010832"/>
    </source>
</evidence>